<dbReference type="FunCoup" id="B9RN17">
    <property type="interactions" value="64"/>
</dbReference>
<name>B9RN17_RICCO</name>
<sequence>MDANEEVELVIVGGGICGLATALALHRKGIRSVVLERSETLRAAGAGIAVLTNGWRALDELGVGSKIRPTALPLQRYHPILIAPIVMIEIGEARCVKRSDLIEALADDLPLGTIRFGCDILSVNLDPEISFPILQLSNGSSIKAKALIGCDGANSVVSDFLELKPKKLFSLCAVRGFTHYPNGHGLAPELIRMVKGNVLCGRVPVDDNLVFWFIIQNFFPKDTNIPKDPELMRQFSLESIKDFPTERLEMVKNCEVTSLSLTHLRYRTPWEIYLGKFRRGTATVAGDAMHIMGPFIGQGGSAAIEDAVVLARCLSAKMQEVGQLKSSSHIMSQKIGEAFDDYVKERRMRLVWLSTQTYLYGSLLQNSSRLVKVSIAVAMIVLFGNPIYHTRYDCGPL</sequence>
<dbReference type="InterPro" id="IPR036188">
    <property type="entry name" value="FAD/NAD-bd_sf"/>
</dbReference>
<proteinExistence type="inferred from homology"/>
<reference evidence="7" key="1">
    <citation type="journal article" date="2010" name="Nat. Biotechnol.">
        <title>Draft genome sequence of the oilseed species Ricinus communis.</title>
        <authorList>
            <person name="Chan A.P."/>
            <person name="Crabtree J."/>
            <person name="Zhao Q."/>
            <person name="Lorenzi H."/>
            <person name="Orvis J."/>
            <person name="Puiu D."/>
            <person name="Melake-Berhan A."/>
            <person name="Jones K.M."/>
            <person name="Redman J."/>
            <person name="Chen G."/>
            <person name="Cahoon E.B."/>
            <person name="Gedil M."/>
            <person name="Stanke M."/>
            <person name="Haas B.J."/>
            <person name="Wortman J.R."/>
            <person name="Fraser-Liggett C.M."/>
            <person name="Ravel J."/>
            <person name="Rabinowicz P.D."/>
        </authorList>
    </citation>
    <scope>NUCLEOTIDE SEQUENCE [LARGE SCALE GENOMIC DNA]</scope>
    <source>
        <strain evidence="7">cv. Hale</strain>
    </source>
</reference>
<evidence type="ECO:0000256" key="4">
    <source>
        <dbReference type="SAM" id="Phobius"/>
    </source>
</evidence>
<keyword evidence="1" id="KW-0560">Oxidoreductase</keyword>
<dbReference type="PANTHER" id="PTHR45934">
    <property type="entry name" value="FAD/NAD(P)-BINDING OXIDOREDUCTASE FAMILY PROTEIN"/>
    <property type="match status" value="1"/>
</dbReference>
<dbReference type="InterPro" id="IPR002938">
    <property type="entry name" value="FAD-bd"/>
</dbReference>
<dbReference type="Proteomes" id="UP000008311">
    <property type="component" value="Unassembled WGS sequence"/>
</dbReference>
<accession>B9RN17</accession>
<dbReference type="PANTHER" id="PTHR45934:SF2">
    <property type="entry name" value="MONOOXYGENASE 1"/>
    <property type="match status" value="1"/>
</dbReference>
<dbReference type="eggNOG" id="KOG2614">
    <property type="taxonomic scope" value="Eukaryota"/>
</dbReference>
<dbReference type="PRINTS" id="PR00420">
    <property type="entry name" value="RNGMNOXGNASE"/>
</dbReference>
<dbReference type="AlphaFoldDB" id="B9RN17"/>
<dbReference type="Gene3D" id="3.50.50.60">
    <property type="entry name" value="FAD/NAD(P)-binding domain"/>
    <property type="match status" value="1"/>
</dbReference>
<keyword evidence="2" id="KW-0503">Monooxygenase</keyword>
<dbReference type="EMBL" id="EQ973790">
    <property type="protein sequence ID" value="EEF47140.1"/>
    <property type="molecule type" value="Genomic_DNA"/>
</dbReference>
<evidence type="ECO:0000313" key="7">
    <source>
        <dbReference type="Proteomes" id="UP000008311"/>
    </source>
</evidence>
<feature type="domain" description="FAD-binding" evidence="5">
    <location>
        <begin position="7"/>
        <end position="320"/>
    </location>
</feature>
<dbReference type="GO" id="GO:0004497">
    <property type="term" value="F:monooxygenase activity"/>
    <property type="evidence" value="ECO:0007669"/>
    <property type="project" value="UniProtKB-KW"/>
</dbReference>
<dbReference type="InParanoid" id="B9RN17"/>
<protein>
    <submittedName>
        <fullName evidence="6">Monoxygenase, putative</fullName>
    </submittedName>
</protein>
<dbReference type="SUPFAM" id="SSF51905">
    <property type="entry name" value="FAD/NAD(P)-binding domain"/>
    <property type="match status" value="1"/>
</dbReference>
<feature type="transmembrane region" description="Helical" evidence="4">
    <location>
        <begin position="6"/>
        <end position="25"/>
    </location>
</feature>
<keyword evidence="4" id="KW-0472">Membrane</keyword>
<keyword evidence="4" id="KW-1133">Transmembrane helix</keyword>
<organism evidence="6 7">
    <name type="scientific">Ricinus communis</name>
    <name type="common">Castor bean</name>
    <dbReference type="NCBI Taxonomy" id="3988"/>
    <lineage>
        <taxon>Eukaryota</taxon>
        <taxon>Viridiplantae</taxon>
        <taxon>Streptophyta</taxon>
        <taxon>Embryophyta</taxon>
        <taxon>Tracheophyta</taxon>
        <taxon>Spermatophyta</taxon>
        <taxon>Magnoliopsida</taxon>
        <taxon>eudicotyledons</taxon>
        <taxon>Gunneridae</taxon>
        <taxon>Pentapetalae</taxon>
        <taxon>rosids</taxon>
        <taxon>fabids</taxon>
        <taxon>Malpighiales</taxon>
        <taxon>Euphorbiaceae</taxon>
        <taxon>Acalyphoideae</taxon>
        <taxon>Acalypheae</taxon>
        <taxon>Ricinus</taxon>
    </lineage>
</organism>
<comment type="similarity">
    <text evidence="3">Belongs to the 3-hydroxybenzoate 6-hydroxylase family.</text>
</comment>
<dbReference type="GO" id="GO:0071949">
    <property type="term" value="F:FAD binding"/>
    <property type="evidence" value="ECO:0007669"/>
    <property type="project" value="InterPro"/>
</dbReference>
<gene>
    <name evidence="6" type="ORF">RCOM_1342580</name>
</gene>
<evidence type="ECO:0000256" key="3">
    <source>
        <dbReference type="ARBA" id="ARBA00024018"/>
    </source>
</evidence>
<dbReference type="Pfam" id="PF01494">
    <property type="entry name" value="FAD_binding_3"/>
    <property type="match status" value="1"/>
</dbReference>
<dbReference type="STRING" id="3988.B9RN17"/>
<evidence type="ECO:0000313" key="6">
    <source>
        <dbReference type="EMBL" id="EEF47140.1"/>
    </source>
</evidence>
<dbReference type="InterPro" id="IPR044560">
    <property type="entry name" value="MOase"/>
</dbReference>
<keyword evidence="7" id="KW-1185">Reference proteome</keyword>
<evidence type="ECO:0000256" key="2">
    <source>
        <dbReference type="ARBA" id="ARBA00023033"/>
    </source>
</evidence>
<keyword evidence="4" id="KW-0812">Transmembrane</keyword>
<evidence type="ECO:0000259" key="5">
    <source>
        <dbReference type="Pfam" id="PF01494"/>
    </source>
</evidence>
<evidence type="ECO:0000256" key="1">
    <source>
        <dbReference type="ARBA" id="ARBA00023002"/>
    </source>
</evidence>